<accession>A0A200QZN5</accession>
<dbReference type="Proteomes" id="UP000195402">
    <property type="component" value="Unassembled WGS sequence"/>
</dbReference>
<feature type="domain" description="Cathepsin propeptide inhibitor" evidence="1">
    <location>
        <begin position="11"/>
        <end position="67"/>
    </location>
</feature>
<reference evidence="2 3" key="1">
    <citation type="journal article" date="2017" name="Mol. Plant">
        <title>The Genome of Medicinal Plant Macleaya cordata Provides New Insights into Benzylisoquinoline Alkaloids Metabolism.</title>
        <authorList>
            <person name="Liu X."/>
            <person name="Liu Y."/>
            <person name="Huang P."/>
            <person name="Ma Y."/>
            <person name="Qing Z."/>
            <person name="Tang Q."/>
            <person name="Cao H."/>
            <person name="Cheng P."/>
            <person name="Zheng Y."/>
            <person name="Yuan Z."/>
            <person name="Zhou Y."/>
            <person name="Liu J."/>
            <person name="Tang Z."/>
            <person name="Zhuo Y."/>
            <person name="Zhang Y."/>
            <person name="Yu L."/>
            <person name="Huang J."/>
            <person name="Yang P."/>
            <person name="Peng Q."/>
            <person name="Zhang J."/>
            <person name="Jiang W."/>
            <person name="Zhang Z."/>
            <person name="Lin K."/>
            <person name="Ro D.K."/>
            <person name="Chen X."/>
            <person name="Xiong X."/>
            <person name="Shang Y."/>
            <person name="Huang S."/>
            <person name="Zeng J."/>
        </authorList>
    </citation>
    <scope>NUCLEOTIDE SEQUENCE [LARGE SCALE GENOMIC DNA]</scope>
    <source>
        <strain evidence="3">cv. BLH2017</strain>
        <tissue evidence="2">Root</tissue>
    </source>
</reference>
<dbReference type="InterPro" id="IPR013201">
    <property type="entry name" value="Prot_inhib_I29"/>
</dbReference>
<dbReference type="EMBL" id="MVGT01000729">
    <property type="protein sequence ID" value="OVA15891.1"/>
    <property type="molecule type" value="Genomic_DNA"/>
</dbReference>
<dbReference type="OrthoDB" id="615630at2759"/>
<proteinExistence type="predicted"/>
<dbReference type="InterPro" id="IPR038765">
    <property type="entry name" value="Papain-like_cys_pep_sf"/>
</dbReference>
<name>A0A200QZN5_MACCD</name>
<evidence type="ECO:0000313" key="3">
    <source>
        <dbReference type="Proteomes" id="UP000195402"/>
    </source>
</evidence>
<dbReference type="Gene3D" id="1.10.287.2250">
    <property type="match status" value="1"/>
</dbReference>
<dbReference type="STRING" id="56857.A0A200QZN5"/>
<dbReference type="OMA" id="FSIVCIE"/>
<sequence>MKSDKEVTDLYESWLAKHGKVYNDLEEKERRFEIFKENLKFINEHNAGNNSYKVGLNQFSDLTKEEFSQMLGFDNRSTETNN</sequence>
<dbReference type="InParanoid" id="A0A200QZN5"/>
<gene>
    <name evidence="2" type="ORF">BVC80_1821g52</name>
</gene>
<dbReference type="SUPFAM" id="SSF54001">
    <property type="entry name" value="Cysteine proteinases"/>
    <property type="match status" value="1"/>
</dbReference>
<comment type="caution">
    <text evidence="2">The sequence shown here is derived from an EMBL/GenBank/DDBJ whole genome shotgun (WGS) entry which is preliminary data.</text>
</comment>
<dbReference type="AlphaFoldDB" id="A0A200QZN5"/>
<protein>
    <submittedName>
        <fullName evidence="2">Peptidase C1A</fullName>
    </submittedName>
</protein>
<keyword evidence="3" id="KW-1185">Reference proteome</keyword>
<organism evidence="2 3">
    <name type="scientific">Macleaya cordata</name>
    <name type="common">Five-seeded plume-poppy</name>
    <name type="synonym">Bocconia cordata</name>
    <dbReference type="NCBI Taxonomy" id="56857"/>
    <lineage>
        <taxon>Eukaryota</taxon>
        <taxon>Viridiplantae</taxon>
        <taxon>Streptophyta</taxon>
        <taxon>Embryophyta</taxon>
        <taxon>Tracheophyta</taxon>
        <taxon>Spermatophyta</taxon>
        <taxon>Magnoliopsida</taxon>
        <taxon>Ranunculales</taxon>
        <taxon>Papaveraceae</taxon>
        <taxon>Papaveroideae</taxon>
        <taxon>Macleaya</taxon>
    </lineage>
</organism>
<dbReference type="Pfam" id="PF08246">
    <property type="entry name" value="Inhibitor_I29"/>
    <property type="match status" value="1"/>
</dbReference>
<dbReference type="SMART" id="SM00848">
    <property type="entry name" value="Inhibitor_I29"/>
    <property type="match status" value="1"/>
</dbReference>
<evidence type="ECO:0000259" key="1">
    <source>
        <dbReference type="SMART" id="SM00848"/>
    </source>
</evidence>
<evidence type="ECO:0000313" key="2">
    <source>
        <dbReference type="EMBL" id="OVA15891.1"/>
    </source>
</evidence>